<evidence type="ECO:0000256" key="7">
    <source>
        <dbReference type="RuleBase" id="RU363032"/>
    </source>
</evidence>
<dbReference type="Pfam" id="PF00528">
    <property type="entry name" value="BPD_transp_1"/>
    <property type="match status" value="1"/>
</dbReference>
<evidence type="ECO:0000256" key="3">
    <source>
        <dbReference type="ARBA" id="ARBA00022475"/>
    </source>
</evidence>
<feature type="transmembrane region" description="Helical" evidence="7">
    <location>
        <begin position="151"/>
        <end position="172"/>
    </location>
</feature>
<keyword evidence="4 7" id="KW-0812">Transmembrane</keyword>
<evidence type="ECO:0000256" key="4">
    <source>
        <dbReference type="ARBA" id="ARBA00022692"/>
    </source>
</evidence>
<protein>
    <submittedName>
        <fullName evidence="9">Carbohydrate ABC transporter permease</fullName>
    </submittedName>
</protein>
<comment type="subcellular location">
    <subcellularLocation>
        <location evidence="1 7">Cell membrane</location>
        <topology evidence="1 7">Multi-pass membrane protein</topology>
    </subcellularLocation>
</comment>
<feature type="transmembrane region" description="Helical" evidence="7">
    <location>
        <begin position="193"/>
        <end position="216"/>
    </location>
</feature>
<keyword evidence="5 7" id="KW-1133">Transmembrane helix</keyword>
<dbReference type="CDD" id="cd06261">
    <property type="entry name" value="TM_PBP2"/>
    <property type="match status" value="1"/>
</dbReference>
<dbReference type="RefSeq" id="WP_223403378.1">
    <property type="nucleotide sequence ID" value="NZ_JAGSHT010000004.1"/>
</dbReference>
<dbReference type="Gene3D" id="1.10.3720.10">
    <property type="entry name" value="MetI-like"/>
    <property type="match status" value="1"/>
</dbReference>
<accession>A0ABS7S514</accession>
<comment type="similarity">
    <text evidence="7">Belongs to the binding-protein-dependent transport system permease family.</text>
</comment>
<proteinExistence type="inferred from homology"/>
<dbReference type="SUPFAM" id="SSF161098">
    <property type="entry name" value="MetI-like"/>
    <property type="match status" value="1"/>
</dbReference>
<dbReference type="PROSITE" id="PS50928">
    <property type="entry name" value="ABC_TM1"/>
    <property type="match status" value="1"/>
</dbReference>
<keyword evidence="6 7" id="KW-0472">Membrane</keyword>
<sequence>MPERSRPGRGQDARAGLRAGRVATYLVLAVGALLMVAPFLWQFLTSVKSLRESTVAPPVIWPSAWHWENYQRIFDVLPVETMAVNSLLALILRVTGQLLIASLAAFCFARLRFPLQRALLTLFLATLMVPPQLFIIPQYEVIRDLNWLNTIQALALPGIFSSFGMFILYQFMRSLPVELDEAARIDGANPWQIYRRIILPLCIPALAAVTIMTSLFSWNDLLWPLVINTDPSRMTLPVGLATLQGAQGTDYPVLMAGSLLAILPMVLIFVLLQKQFIQGIAMSGSK</sequence>
<dbReference type="InterPro" id="IPR000515">
    <property type="entry name" value="MetI-like"/>
</dbReference>
<dbReference type="EMBL" id="JAGSHT010000004">
    <property type="protein sequence ID" value="MBZ2195436.1"/>
    <property type="molecule type" value="Genomic_DNA"/>
</dbReference>
<name>A0ABS7S514_9MICO</name>
<reference evidence="9 10" key="1">
    <citation type="submission" date="2021-04" db="EMBL/GenBank/DDBJ databases">
        <title>Ruania sp. nov., isolated from sandy soil of mangrove forest.</title>
        <authorList>
            <person name="Ge X."/>
            <person name="Huang R."/>
            <person name="Liu W."/>
        </authorList>
    </citation>
    <scope>NUCLEOTIDE SEQUENCE [LARGE SCALE GENOMIC DNA]</scope>
    <source>
        <strain evidence="9 10">N2-46</strain>
    </source>
</reference>
<evidence type="ECO:0000313" key="10">
    <source>
        <dbReference type="Proteomes" id="UP000826651"/>
    </source>
</evidence>
<evidence type="ECO:0000313" key="9">
    <source>
        <dbReference type="EMBL" id="MBZ2195436.1"/>
    </source>
</evidence>
<gene>
    <name evidence="9" type="ORF">KCQ71_04685</name>
</gene>
<feature type="transmembrane region" description="Helical" evidence="7">
    <location>
        <begin position="118"/>
        <end position="139"/>
    </location>
</feature>
<evidence type="ECO:0000256" key="5">
    <source>
        <dbReference type="ARBA" id="ARBA00022989"/>
    </source>
</evidence>
<evidence type="ECO:0000256" key="6">
    <source>
        <dbReference type="ARBA" id="ARBA00023136"/>
    </source>
</evidence>
<keyword evidence="3" id="KW-1003">Cell membrane</keyword>
<comment type="caution">
    <text evidence="9">The sequence shown here is derived from an EMBL/GenBank/DDBJ whole genome shotgun (WGS) entry which is preliminary data.</text>
</comment>
<keyword evidence="2 7" id="KW-0813">Transport</keyword>
<evidence type="ECO:0000256" key="2">
    <source>
        <dbReference type="ARBA" id="ARBA00022448"/>
    </source>
</evidence>
<feature type="transmembrane region" description="Helical" evidence="7">
    <location>
        <begin position="87"/>
        <end position="111"/>
    </location>
</feature>
<dbReference type="PANTHER" id="PTHR43744:SF12">
    <property type="entry name" value="ABC TRANSPORTER PERMEASE PROTEIN MG189-RELATED"/>
    <property type="match status" value="1"/>
</dbReference>
<feature type="domain" description="ABC transmembrane type-1" evidence="8">
    <location>
        <begin position="83"/>
        <end position="272"/>
    </location>
</feature>
<evidence type="ECO:0000259" key="8">
    <source>
        <dbReference type="PROSITE" id="PS50928"/>
    </source>
</evidence>
<feature type="transmembrane region" description="Helical" evidence="7">
    <location>
        <begin position="253"/>
        <end position="272"/>
    </location>
</feature>
<evidence type="ECO:0000256" key="1">
    <source>
        <dbReference type="ARBA" id="ARBA00004651"/>
    </source>
</evidence>
<dbReference type="InterPro" id="IPR035906">
    <property type="entry name" value="MetI-like_sf"/>
</dbReference>
<dbReference type="Proteomes" id="UP000826651">
    <property type="component" value="Unassembled WGS sequence"/>
</dbReference>
<keyword evidence="10" id="KW-1185">Reference proteome</keyword>
<dbReference type="PANTHER" id="PTHR43744">
    <property type="entry name" value="ABC TRANSPORTER PERMEASE PROTEIN MG189-RELATED-RELATED"/>
    <property type="match status" value="1"/>
</dbReference>
<organism evidence="9 10">
    <name type="scientific">Occultella gossypii</name>
    <dbReference type="NCBI Taxonomy" id="2800820"/>
    <lineage>
        <taxon>Bacteria</taxon>
        <taxon>Bacillati</taxon>
        <taxon>Actinomycetota</taxon>
        <taxon>Actinomycetes</taxon>
        <taxon>Micrococcales</taxon>
        <taxon>Ruaniaceae</taxon>
        <taxon>Occultella</taxon>
    </lineage>
</organism>
<feature type="transmembrane region" description="Helical" evidence="7">
    <location>
        <begin position="21"/>
        <end position="41"/>
    </location>
</feature>